<feature type="compositionally biased region" description="Low complexity" evidence="1">
    <location>
        <begin position="32"/>
        <end position="53"/>
    </location>
</feature>
<dbReference type="RefSeq" id="WP_075269444.1">
    <property type="nucleotide sequence ID" value="NZ_CP014332.1"/>
</dbReference>
<keyword evidence="4" id="KW-1185">Reference proteome</keyword>
<gene>
    <name evidence="3" type="ORF">FOL01_0745</name>
</gene>
<dbReference type="Gene3D" id="3.90.70.10">
    <property type="entry name" value="Cysteine proteinases"/>
    <property type="match status" value="1"/>
</dbReference>
<dbReference type="STRING" id="1631871.FOL01_0745"/>
<protein>
    <submittedName>
        <fullName evidence="3">Fructosyltransfearse Ftf</fullName>
    </submittedName>
</protein>
<dbReference type="Proteomes" id="UP000185473">
    <property type="component" value="Chromosome"/>
</dbReference>
<evidence type="ECO:0000256" key="1">
    <source>
        <dbReference type="SAM" id="MobiDB-lite"/>
    </source>
</evidence>
<feature type="domain" description="Peptidase C39-like" evidence="2">
    <location>
        <begin position="382"/>
        <end position="503"/>
    </location>
</feature>
<organism evidence="3 4">
    <name type="scientific">Weissella jogaejeotgali</name>
    <dbReference type="NCBI Taxonomy" id="1631871"/>
    <lineage>
        <taxon>Bacteria</taxon>
        <taxon>Bacillati</taxon>
        <taxon>Bacillota</taxon>
        <taxon>Bacilli</taxon>
        <taxon>Lactobacillales</taxon>
        <taxon>Lactobacillaceae</taxon>
        <taxon>Weissella</taxon>
    </lineage>
</organism>
<sequence>MENHNNLYRTMLFGLSILAGGQLGYATISADDTSSSQATTSEQVTTSEVSSESPEQASQSIPETTAPVSQSTTTVSSSQVDEAGPSSSKTESTDEQGGLSSRAITPSTKVDHRSGYVYAPEVSQANGGWNWLEDGQPYTGFRKYQGAYYWFQNGVRQNNQWETAWGHKYYVGANGRAVQGKQWINGKRYNFGTNGTFYLRNDDVSGYINVPGVGWRWLEKGQLYSGFRYYMGAYYWFQNGVRQNNQWETAWGNKYYVGADGRAVQGLRVINNQIYNFGTNKTFYQRALPSGYVNVSGLGWRWIENEQLFTGFRHYKGSYYWFEKGVRQNNQWETAWGNKYYVGADGRAVQGIVTINGVKHNFGTNGTFYERDMPKKVAKPYYYSQWDKRWSNTWLSGGTFGATGCVPTSVAMVLKGSYGVNVTPRQVGNQVSQFHESYGASGLDLKTMVNAYGHQAQSLSTANAVKSALKQGKPVIFFVNVGIGHAVVGYGYNQGNTEIFDPYNHQFYSGWNSVDGILSKLSKDSQDWDAGTPAFAIN</sequence>
<dbReference type="OrthoDB" id="2143025at2"/>
<dbReference type="InterPro" id="IPR039564">
    <property type="entry name" value="Peptidase_C39-like"/>
</dbReference>
<evidence type="ECO:0000313" key="3">
    <source>
        <dbReference type="EMBL" id="APS41604.1"/>
    </source>
</evidence>
<dbReference type="Gene3D" id="2.10.270.10">
    <property type="entry name" value="Cholin Binding"/>
    <property type="match status" value="3"/>
</dbReference>
<dbReference type="Pfam" id="PF13529">
    <property type="entry name" value="Peptidase_C39_2"/>
    <property type="match status" value="1"/>
</dbReference>
<feature type="compositionally biased region" description="Low complexity" evidence="1">
    <location>
        <begin position="68"/>
        <end position="80"/>
    </location>
</feature>
<dbReference type="SUPFAM" id="SSF69360">
    <property type="entry name" value="Cell wall binding repeat"/>
    <property type="match status" value="2"/>
</dbReference>
<dbReference type="EMBL" id="CP014332">
    <property type="protein sequence ID" value="APS41604.1"/>
    <property type="molecule type" value="Genomic_DNA"/>
</dbReference>
<feature type="compositionally biased region" description="Polar residues" evidence="1">
    <location>
        <begin position="54"/>
        <end position="67"/>
    </location>
</feature>
<dbReference type="KEGG" id="wjo:FOL01_0745"/>
<evidence type="ECO:0000259" key="2">
    <source>
        <dbReference type="Pfam" id="PF13529"/>
    </source>
</evidence>
<dbReference type="AlphaFoldDB" id="A0A1L6RAN5"/>
<accession>A0A1L6RAN5</accession>
<reference evidence="3 4" key="1">
    <citation type="submission" date="2016-02" db="EMBL/GenBank/DDBJ databases">
        <title>Complete Genome Sequence of Weissella jogaejeotgali FOL01.</title>
        <authorList>
            <person name="Lee J.-H."/>
            <person name="Ku H.-J."/>
        </authorList>
    </citation>
    <scope>NUCLEOTIDE SEQUENCE [LARGE SCALE GENOMIC DNA]</scope>
    <source>
        <strain evidence="3 4">FOL01</strain>
    </source>
</reference>
<evidence type="ECO:0000313" key="4">
    <source>
        <dbReference type="Proteomes" id="UP000185473"/>
    </source>
</evidence>
<feature type="region of interest" description="Disordered" evidence="1">
    <location>
        <begin position="32"/>
        <end position="106"/>
    </location>
</feature>
<proteinExistence type="predicted"/>
<name>A0A1L6RAN5_9LACO</name>